<dbReference type="PANTHER" id="PTHR36899">
    <property type="entry name" value="OS04G0395700 PROTEIN"/>
    <property type="match status" value="1"/>
</dbReference>
<organism evidence="2 3">
    <name type="scientific">Stylosanthes scabra</name>
    <dbReference type="NCBI Taxonomy" id="79078"/>
    <lineage>
        <taxon>Eukaryota</taxon>
        <taxon>Viridiplantae</taxon>
        <taxon>Streptophyta</taxon>
        <taxon>Embryophyta</taxon>
        <taxon>Tracheophyta</taxon>
        <taxon>Spermatophyta</taxon>
        <taxon>Magnoliopsida</taxon>
        <taxon>eudicotyledons</taxon>
        <taxon>Gunneridae</taxon>
        <taxon>Pentapetalae</taxon>
        <taxon>rosids</taxon>
        <taxon>fabids</taxon>
        <taxon>Fabales</taxon>
        <taxon>Fabaceae</taxon>
        <taxon>Papilionoideae</taxon>
        <taxon>50 kb inversion clade</taxon>
        <taxon>dalbergioids sensu lato</taxon>
        <taxon>Dalbergieae</taxon>
        <taxon>Pterocarpus clade</taxon>
        <taxon>Stylosanthes</taxon>
    </lineage>
</organism>
<feature type="compositionally biased region" description="Acidic residues" evidence="1">
    <location>
        <begin position="200"/>
        <end position="210"/>
    </location>
</feature>
<feature type="compositionally biased region" description="Acidic residues" evidence="1">
    <location>
        <begin position="87"/>
        <end position="116"/>
    </location>
</feature>
<protein>
    <submittedName>
        <fullName evidence="2">Uncharacterized protein</fullName>
    </submittedName>
</protein>
<keyword evidence="3" id="KW-1185">Reference proteome</keyword>
<feature type="compositionally biased region" description="Basic and acidic residues" evidence="1">
    <location>
        <begin position="117"/>
        <end position="137"/>
    </location>
</feature>
<gene>
    <name evidence="2" type="ORF">PIB30_038532</name>
</gene>
<evidence type="ECO:0000256" key="1">
    <source>
        <dbReference type="SAM" id="MobiDB-lite"/>
    </source>
</evidence>
<comment type="caution">
    <text evidence="2">The sequence shown here is derived from an EMBL/GenBank/DDBJ whole genome shotgun (WGS) entry which is preliminary data.</text>
</comment>
<feature type="compositionally biased region" description="Acidic residues" evidence="1">
    <location>
        <begin position="138"/>
        <end position="168"/>
    </location>
</feature>
<name>A0ABU6VFI3_9FABA</name>
<reference evidence="2 3" key="1">
    <citation type="journal article" date="2023" name="Plants (Basel)">
        <title>Bridging the Gap: Combining Genomics and Transcriptomics Approaches to Understand Stylosanthes scabra, an Orphan Legume from the Brazilian Caatinga.</title>
        <authorList>
            <person name="Ferreira-Neto J.R.C."/>
            <person name="da Silva M.D."/>
            <person name="Binneck E."/>
            <person name="de Melo N.F."/>
            <person name="da Silva R.H."/>
            <person name="de Melo A.L.T.M."/>
            <person name="Pandolfi V."/>
            <person name="Bustamante F.O."/>
            <person name="Brasileiro-Vidal A.C."/>
            <person name="Benko-Iseppon A.M."/>
        </authorList>
    </citation>
    <scope>NUCLEOTIDE SEQUENCE [LARGE SCALE GENOMIC DNA]</scope>
    <source>
        <tissue evidence="2">Leaves</tissue>
    </source>
</reference>
<evidence type="ECO:0000313" key="2">
    <source>
        <dbReference type="EMBL" id="MED6171200.1"/>
    </source>
</evidence>
<evidence type="ECO:0000313" key="3">
    <source>
        <dbReference type="Proteomes" id="UP001341840"/>
    </source>
</evidence>
<dbReference type="PANTHER" id="PTHR36899:SF3">
    <property type="entry name" value="F13K23.8 PROTEIN"/>
    <property type="match status" value="1"/>
</dbReference>
<sequence length="210" mass="23384">MDEIKNPQEPATFPSKRKPDDPIPQQPLTKAPKLSSFDNNNNSNDHDTASEPLAENDKSETDVVLDKETGNGDTKLRNDVVHNDEEHAGEEEEEDDDDDDDEDDEDDEEEEDNADAEVDRKGKGVLRDDKGKGKLIVEEEDDDDDSDDDSDVDGVSDDESDFSDDPLAEVDLNNILPSRTRRRTFQPGLHIPSKPVNFAADDDDDDDSDA</sequence>
<dbReference type="Proteomes" id="UP001341840">
    <property type="component" value="Unassembled WGS sequence"/>
</dbReference>
<proteinExistence type="predicted"/>
<feature type="compositionally biased region" description="Basic and acidic residues" evidence="1">
    <location>
        <begin position="44"/>
        <end position="86"/>
    </location>
</feature>
<accession>A0ABU6VFI3</accession>
<dbReference type="EMBL" id="JASCZI010151234">
    <property type="protein sequence ID" value="MED6171200.1"/>
    <property type="molecule type" value="Genomic_DNA"/>
</dbReference>
<feature type="region of interest" description="Disordered" evidence="1">
    <location>
        <begin position="1"/>
        <end position="210"/>
    </location>
</feature>